<name>A0A1I2EAD2_9ACTN</name>
<dbReference type="InterPro" id="IPR012223">
    <property type="entry name" value="TEII"/>
</dbReference>
<dbReference type="SUPFAM" id="SSF53474">
    <property type="entry name" value="alpha/beta-Hydrolases"/>
    <property type="match status" value="1"/>
</dbReference>
<sequence length="280" mass="30156">MTTAVRAAPSTAWLPFAEQPGCDGVRLYCLPHAGGSASAYRSWFGRLGPVSVRPVQPPGRETRLRDTPYDRMDRLVPDLTDAVLADTSPDGGTRPYAVYGHSLGALVGFELVREIRRRGGPMPVHLFVSGCAAPDLQEDGEPPVAGMTQDQVVALLRRIGGTPEWMLTDPTVLRMILPPFVADFSVRDSYSYEPLPPLDVPITALAATDDPRAGTADVAGWRDQTTGRFTTHTLTGGHFAVLEQAAVTHRYVDRALRGAFGPQLPGLSATDAREAPVAHH</sequence>
<gene>
    <name evidence="3" type="ORF">SAMN05216251_106104</name>
</gene>
<dbReference type="EMBL" id="FONG01000006">
    <property type="protein sequence ID" value="SFE89643.1"/>
    <property type="molecule type" value="Genomic_DNA"/>
</dbReference>
<keyword evidence="3" id="KW-0378">Hydrolase</keyword>
<accession>A0A1I2EAD2</accession>
<dbReference type="GO" id="GO:0008610">
    <property type="term" value="P:lipid biosynthetic process"/>
    <property type="evidence" value="ECO:0007669"/>
    <property type="project" value="TreeGrafter"/>
</dbReference>
<comment type="similarity">
    <text evidence="1">Belongs to the thioesterase family.</text>
</comment>
<organism evidence="3 4">
    <name type="scientific">Actinacidiphila alni</name>
    <dbReference type="NCBI Taxonomy" id="380248"/>
    <lineage>
        <taxon>Bacteria</taxon>
        <taxon>Bacillati</taxon>
        <taxon>Actinomycetota</taxon>
        <taxon>Actinomycetes</taxon>
        <taxon>Kitasatosporales</taxon>
        <taxon>Streptomycetaceae</taxon>
        <taxon>Actinacidiphila</taxon>
    </lineage>
</organism>
<dbReference type="PANTHER" id="PTHR11487:SF0">
    <property type="entry name" value="S-ACYL FATTY ACID SYNTHASE THIOESTERASE, MEDIUM CHAIN"/>
    <property type="match status" value="1"/>
</dbReference>
<dbReference type="RefSeq" id="WP_093713498.1">
    <property type="nucleotide sequence ID" value="NZ_FONG01000006.1"/>
</dbReference>
<evidence type="ECO:0000256" key="1">
    <source>
        <dbReference type="ARBA" id="ARBA00007169"/>
    </source>
</evidence>
<dbReference type="Gene3D" id="3.40.50.1820">
    <property type="entry name" value="alpha/beta hydrolase"/>
    <property type="match status" value="1"/>
</dbReference>
<dbReference type="InterPro" id="IPR001031">
    <property type="entry name" value="Thioesterase"/>
</dbReference>
<dbReference type="GO" id="GO:0016787">
    <property type="term" value="F:hydrolase activity"/>
    <property type="evidence" value="ECO:0007669"/>
    <property type="project" value="UniProtKB-KW"/>
</dbReference>
<keyword evidence="4" id="KW-1185">Reference proteome</keyword>
<dbReference type="Pfam" id="PF00975">
    <property type="entry name" value="Thioesterase"/>
    <property type="match status" value="1"/>
</dbReference>
<dbReference type="PANTHER" id="PTHR11487">
    <property type="entry name" value="THIOESTERASE"/>
    <property type="match status" value="1"/>
</dbReference>
<dbReference type="InterPro" id="IPR029058">
    <property type="entry name" value="AB_hydrolase_fold"/>
</dbReference>
<evidence type="ECO:0000313" key="4">
    <source>
        <dbReference type="Proteomes" id="UP000199323"/>
    </source>
</evidence>
<reference evidence="3 4" key="1">
    <citation type="submission" date="2016-10" db="EMBL/GenBank/DDBJ databases">
        <authorList>
            <person name="de Groot N.N."/>
        </authorList>
    </citation>
    <scope>NUCLEOTIDE SEQUENCE [LARGE SCALE GENOMIC DNA]</scope>
    <source>
        <strain evidence="3 4">CGMCC 4.3510</strain>
    </source>
</reference>
<dbReference type="Proteomes" id="UP000199323">
    <property type="component" value="Unassembled WGS sequence"/>
</dbReference>
<protein>
    <submittedName>
        <fullName evidence="3">Medium-chain acyl-[acyl-carrier-protein] hydrolase</fullName>
    </submittedName>
</protein>
<dbReference type="AlphaFoldDB" id="A0A1I2EAD2"/>
<evidence type="ECO:0000313" key="3">
    <source>
        <dbReference type="EMBL" id="SFE89643.1"/>
    </source>
</evidence>
<evidence type="ECO:0000259" key="2">
    <source>
        <dbReference type="Pfam" id="PF00975"/>
    </source>
</evidence>
<dbReference type="OrthoDB" id="8480037at2"/>
<proteinExistence type="inferred from homology"/>
<feature type="domain" description="Thioesterase" evidence="2">
    <location>
        <begin position="26"/>
        <end position="244"/>
    </location>
</feature>
<dbReference type="STRING" id="380248.SAMN05216251_106104"/>